<dbReference type="HOGENOM" id="CLU_071049_2_0_6"/>
<dbReference type="KEGG" id="gsn:YC6258_00635"/>
<dbReference type="PATRIC" id="fig|1445510.3.peg.620"/>
<organism evidence="2 3">
    <name type="scientific">Gynuella sunshinyii YC6258</name>
    <dbReference type="NCBI Taxonomy" id="1445510"/>
    <lineage>
        <taxon>Bacteria</taxon>
        <taxon>Pseudomonadati</taxon>
        <taxon>Pseudomonadota</taxon>
        <taxon>Gammaproteobacteria</taxon>
        <taxon>Oceanospirillales</taxon>
        <taxon>Saccharospirillaceae</taxon>
        <taxon>Gynuella</taxon>
    </lineage>
</organism>
<evidence type="ECO:0000313" key="2">
    <source>
        <dbReference type="EMBL" id="AJQ92685.1"/>
    </source>
</evidence>
<dbReference type="AlphaFoldDB" id="A0A0C5UZE2"/>
<evidence type="ECO:0000259" key="1">
    <source>
        <dbReference type="Pfam" id="PF04230"/>
    </source>
</evidence>
<dbReference type="Proteomes" id="UP000032266">
    <property type="component" value="Chromosome"/>
</dbReference>
<keyword evidence="3" id="KW-1185">Reference proteome</keyword>
<dbReference type="Pfam" id="PF04230">
    <property type="entry name" value="PS_pyruv_trans"/>
    <property type="match status" value="1"/>
</dbReference>
<protein>
    <recommendedName>
        <fullName evidence="1">Polysaccharide pyruvyl transferase domain-containing protein</fullName>
    </recommendedName>
</protein>
<feature type="domain" description="Polysaccharide pyruvyl transferase" evidence="1">
    <location>
        <begin position="98"/>
        <end position="211"/>
    </location>
</feature>
<sequence>MHIEHLLIKPYYHLSKQSYINLVYYRIRNWGDLINPVLVTKFGIRARLIDIDMRNKYLNDDNHSLTNEYMVIGSILQHANSHTQVWGSGLISEHSKLKESPRHIHAVRGPLTRAALKLQGIACPEIYGDPALLLPRFFPNEQKKRYKLGIIPHNDHAGFPFPPQLTENDDIKIISLRDGFKNVLETIQRCENIVSSSLHGLIVADAYNIPSRRLVFNGKLYGGDFKFSDYYRSIKMPDEIPVFIDSDSTIDSLVNACTLKDMNIDLELLEQVCPFRSEVHDQDSF</sequence>
<evidence type="ECO:0000313" key="3">
    <source>
        <dbReference type="Proteomes" id="UP000032266"/>
    </source>
</evidence>
<dbReference type="EMBL" id="CP007142">
    <property type="protein sequence ID" value="AJQ92685.1"/>
    <property type="molecule type" value="Genomic_DNA"/>
</dbReference>
<dbReference type="InterPro" id="IPR007345">
    <property type="entry name" value="Polysacch_pyruvyl_Trfase"/>
</dbReference>
<reference evidence="2 3" key="1">
    <citation type="submission" date="2014-01" db="EMBL/GenBank/DDBJ databases">
        <title>Full genme sequencing of cellulolytic bacterium Gynuella sunshinyii YC6258T gen. nov., sp. nov.</title>
        <authorList>
            <person name="Khan H."/>
            <person name="Chung E.J."/>
            <person name="Chung Y.R."/>
        </authorList>
    </citation>
    <scope>NUCLEOTIDE SEQUENCE [LARGE SCALE GENOMIC DNA]</scope>
    <source>
        <strain evidence="2 3">YC6258</strain>
    </source>
</reference>
<name>A0A0C5UZE2_9GAMM</name>
<accession>A0A0C5UZE2</accession>
<gene>
    <name evidence="2" type="ORF">YC6258_00635</name>
</gene>
<proteinExistence type="predicted"/>
<dbReference type="STRING" id="1445510.YC6258_00635"/>